<evidence type="ECO:0000256" key="1">
    <source>
        <dbReference type="SAM" id="MobiDB-lite"/>
    </source>
</evidence>
<organism evidence="4 5">
    <name type="scientific">Paenibacillus soyae</name>
    <dbReference type="NCBI Taxonomy" id="2969249"/>
    <lineage>
        <taxon>Bacteria</taxon>
        <taxon>Bacillati</taxon>
        <taxon>Bacillota</taxon>
        <taxon>Bacilli</taxon>
        <taxon>Bacillales</taxon>
        <taxon>Paenibacillaceae</taxon>
        <taxon>Paenibacillus</taxon>
    </lineage>
</organism>
<feature type="compositionally biased region" description="Gly residues" evidence="1">
    <location>
        <begin position="90"/>
        <end position="118"/>
    </location>
</feature>
<sequence length="233" mass="23248">MRKIGIPLAIVAVSAALFTGCGVNDNNGNNNGNNNMNGNQTARSYNNGTILDGGMNNGARRYTQFDTTDTGTGAGTTGTTDNAGTAGNTGTTGGEAGTNGNNGNGNGNGVGNGNGNAGNTGNAAGKKKFKDVPEGQWYSNYIEWGADTGLVNGFPDGSFQPNKPLTRAEVIKILNTMAANGYFNTPTTTPEPTESPAASPSPTPTAEASPSPTAEASPTPAATEGAATPTVAP</sequence>
<keyword evidence="2" id="KW-0732">Signal</keyword>
<feature type="region of interest" description="Disordered" evidence="1">
    <location>
        <begin position="182"/>
        <end position="233"/>
    </location>
</feature>
<dbReference type="Proteomes" id="UP001141950">
    <property type="component" value="Unassembled WGS sequence"/>
</dbReference>
<evidence type="ECO:0000259" key="3">
    <source>
        <dbReference type="PROSITE" id="PS51272"/>
    </source>
</evidence>
<dbReference type="AlphaFoldDB" id="A0A9X2S846"/>
<protein>
    <submittedName>
        <fullName evidence="4">S-layer homology domain-containing protein</fullName>
    </submittedName>
</protein>
<feature type="region of interest" description="Disordered" evidence="1">
    <location>
        <begin position="65"/>
        <end position="127"/>
    </location>
</feature>
<evidence type="ECO:0000313" key="5">
    <source>
        <dbReference type="Proteomes" id="UP001141950"/>
    </source>
</evidence>
<feature type="compositionally biased region" description="Low complexity" evidence="1">
    <location>
        <begin position="66"/>
        <end position="89"/>
    </location>
</feature>
<feature type="signal peptide" evidence="2">
    <location>
        <begin position="1"/>
        <end position="23"/>
    </location>
</feature>
<gene>
    <name evidence="4" type="ORF">NQZ67_08810</name>
</gene>
<reference evidence="4" key="1">
    <citation type="submission" date="2022-08" db="EMBL/GenBank/DDBJ databases">
        <title>The genomic sequence of strain Paenibacillus sp. SCIV0701.</title>
        <authorList>
            <person name="Zhao H."/>
        </authorList>
    </citation>
    <scope>NUCLEOTIDE SEQUENCE</scope>
    <source>
        <strain evidence="4">SCIV0701</strain>
    </source>
</reference>
<dbReference type="PROSITE" id="PS51272">
    <property type="entry name" value="SLH"/>
    <property type="match status" value="1"/>
</dbReference>
<feature type="compositionally biased region" description="Low complexity" evidence="1">
    <location>
        <begin position="185"/>
        <end position="233"/>
    </location>
</feature>
<comment type="caution">
    <text evidence="4">The sequence shown here is derived from an EMBL/GenBank/DDBJ whole genome shotgun (WGS) entry which is preliminary data.</text>
</comment>
<evidence type="ECO:0000313" key="4">
    <source>
        <dbReference type="EMBL" id="MCR2803974.1"/>
    </source>
</evidence>
<keyword evidence="5" id="KW-1185">Reference proteome</keyword>
<dbReference type="EMBL" id="JANIPJ010000005">
    <property type="protein sequence ID" value="MCR2803974.1"/>
    <property type="molecule type" value="Genomic_DNA"/>
</dbReference>
<proteinExistence type="predicted"/>
<feature type="chain" id="PRO_5040958692" evidence="2">
    <location>
        <begin position="24"/>
        <end position="233"/>
    </location>
</feature>
<dbReference type="Pfam" id="PF00395">
    <property type="entry name" value="SLH"/>
    <property type="match status" value="1"/>
</dbReference>
<accession>A0A9X2S846</accession>
<dbReference type="InterPro" id="IPR001119">
    <property type="entry name" value="SLH_dom"/>
</dbReference>
<name>A0A9X2S846_9BACL</name>
<evidence type="ECO:0000256" key="2">
    <source>
        <dbReference type="SAM" id="SignalP"/>
    </source>
</evidence>
<dbReference type="RefSeq" id="WP_257444714.1">
    <property type="nucleotide sequence ID" value="NZ_JANIPJ010000005.1"/>
</dbReference>
<feature type="domain" description="SLH" evidence="3">
    <location>
        <begin position="125"/>
        <end position="188"/>
    </location>
</feature>
<dbReference type="PROSITE" id="PS51257">
    <property type="entry name" value="PROKAR_LIPOPROTEIN"/>
    <property type="match status" value="1"/>
</dbReference>